<keyword evidence="3" id="KW-1185">Reference proteome</keyword>
<evidence type="ECO:0000313" key="3">
    <source>
        <dbReference type="Proteomes" id="UP000265520"/>
    </source>
</evidence>
<accession>A0A392PUT9</accession>
<evidence type="ECO:0000313" key="2">
    <source>
        <dbReference type="EMBL" id="MCI15858.1"/>
    </source>
</evidence>
<feature type="region of interest" description="Disordered" evidence="1">
    <location>
        <begin position="82"/>
        <end position="105"/>
    </location>
</feature>
<proteinExistence type="predicted"/>
<sequence>GETQTKKPAPLTFDYRLFVGSHVPDIVISKTHDGTGTSASLTKATKDEVLAELLEVSKALGETIKASTTRNMHVDNLIKSMTKEQEAEVEERDEEEDIENNEINP</sequence>
<comment type="caution">
    <text evidence="2">The sequence shown here is derived from an EMBL/GenBank/DDBJ whole genome shotgun (WGS) entry which is preliminary data.</text>
</comment>
<feature type="non-terminal residue" evidence="2">
    <location>
        <position position="1"/>
    </location>
</feature>
<evidence type="ECO:0000256" key="1">
    <source>
        <dbReference type="SAM" id="MobiDB-lite"/>
    </source>
</evidence>
<reference evidence="2 3" key="1">
    <citation type="journal article" date="2018" name="Front. Plant Sci.">
        <title>Red Clover (Trifolium pratense) and Zigzag Clover (T. medium) - A Picture of Genomic Similarities and Differences.</title>
        <authorList>
            <person name="Dluhosova J."/>
            <person name="Istvanek J."/>
            <person name="Nedelnik J."/>
            <person name="Repkova J."/>
        </authorList>
    </citation>
    <scope>NUCLEOTIDE SEQUENCE [LARGE SCALE GENOMIC DNA]</scope>
    <source>
        <strain evidence="3">cv. 10/8</strain>
        <tissue evidence="2">Leaf</tissue>
    </source>
</reference>
<dbReference type="Proteomes" id="UP000265520">
    <property type="component" value="Unassembled WGS sequence"/>
</dbReference>
<dbReference type="AlphaFoldDB" id="A0A392PUT9"/>
<dbReference type="EMBL" id="LXQA010098312">
    <property type="protein sequence ID" value="MCI15858.1"/>
    <property type="molecule type" value="Genomic_DNA"/>
</dbReference>
<name>A0A392PUT9_9FABA</name>
<organism evidence="2 3">
    <name type="scientific">Trifolium medium</name>
    <dbReference type="NCBI Taxonomy" id="97028"/>
    <lineage>
        <taxon>Eukaryota</taxon>
        <taxon>Viridiplantae</taxon>
        <taxon>Streptophyta</taxon>
        <taxon>Embryophyta</taxon>
        <taxon>Tracheophyta</taxon>
        <taxon>Spermatophyta</taxon>
        <taxon>Magnoliopsida</taxon>
        <taxon>eudicotyledons</taxon>
        <taxon>Gunneridae</taxon>
        <taxon>Pentapetalae</taxon>
        <taxon>rosids</taxon>
        <taxon>fabids</taxon>
        <taxon>Fabales</taxon>
        <taxon>Fabaceae</taxon>
        <taxon>Papilionoideae</taxon>
        <taxon>50 kb inversion clade</taxon>
        <taxon>NPAAA clade</taxon>
        <taxon>Hologalegina</taxon>
        <taxon>IRL clade</taxon>
        <taxon>Trifolieae</taxon>
        <taxon>Trifolium</taxon>
    </lineage>
</organism>
<feature type="compositionally biased region" description="Acidic residues" evidence="1">
    <location>
        <begin position="87"/>
        <end position="105"/>
    </location>
</feature>
<protein>
    <submittedName>
        <fullName evidence="2">Envelope-like protein</fullName>
    </submittedName>
</protein>